<protein>
    <submittedName>
        <fullName evidence="1">Uncharacterized protein</fullName>
    </submittedName>
</protein>
<dbReference type="RefSeq" id="XP_002774672.1">
    <property type="nucleotide sequence ID" value="XM_002774626.1"/>
</dbReference>
<organism evidence="2">
    <name type="scientific">Perkinsus marinus (strain ATCC 50983 / TXsc)</name>
    <dbReference type="NCBI Taxonomy" id="423536"/>
    <lineage>
        <taxon>Eukaryota</taxon>
        <taxon>Sar</taxon>
        <taxon>Alveolata</taxon>
        <taxon>Perkinsozoa</taxon>
        <taxon>Perkinsea</taxon>
        <taxon>Perkinsida</taxon>
        <taxon>Perkinsidae</taxon>
        <taxon>Perkinsus</taxon>
    </lineage>
</organism>
<dbReference type="OMA" id="SMRIDIE"/>
<accession>C5LAN2</accession>
<dbReference type="AlphaFoldDB" id="C5LAN2"/>
<dbReference type="OrthoDB" id="438379at2759"/>
<evidence type="ECO:0000313" key="2">
    <source>
        <dbReference type="Proteomes" id="UP000007800"/>
    </source>
</evidence>
<reference evidence="1 2" key="1">
    <citation type="submission" date="2008-07" db="EMBL/GenBank/DDBJ databases">
        <authorList>
            <person name="El-Sayed N."/>
            <person name="Caler E."/>
            <person name="Inman J."/>
            <person name="Amedeo P."/>
            <person name="Hass B."/>
            <person name="Wortman J."/>
        </authorList>
    </citation>
    <scope>NUCLEOTIDE SEQUENCE [LARGE SCALE GENOMIC DNA]</scope>
    <source>
        <strain evidence="2">ATCC 50983 / TXsc</strain>
    </source>
</reference>
<dbReference type="EMBL" id="GG680729">
    <property type="protein sequence ID" value="EER06488.1"/>
    <property type="molecule type" value="Genomic_DNA"/>
</dbReference>
<name>C5LAN2_PERM5</name>
<evidence type="ECO:0000313" key="1">
    <source>
        <dbReference type="EMBL" id="EER06488.1"/>
    </source>
</evidence>
<dbReference type="GeneID" id="9065676"/>
<proteinExistence type="predicted"/>
<dbReference type="Proteomes" id="UP000007800">
    <property type="component" value="Unassembled WGS sequence"/>
</dbReference>
<keyword evidence="2" id="KW-1185">Reference proteome</keyword>
<gene>
    <name evidence="1" type="ORF">Pmar_PMAR006300</name>
</gene>
<sequence length="418" mass="46765">MNTSSSAVKRRKSRRAGSEDENILPQIVEVPSSFADVVTIFEQVKEISPTLYDVFFDFILPAMSRYVLDGQETLPENRPMLLLKDPRMVSANFKRFFSRSNGRVPTQAHKLICFLNYFAQALGYAPLRQATPEPSEAGDETIEHDIEREGVSEYEDSSYRELVELNSKDTYIRIARRIIDENIVPQCPPSEEWLDEEWWTACSVGLAEVDILETTDVKHLVNSHSSDISLTVNEGHAQYLPYNSADRNDNKLRGKTLLGLTTNKPFGDALGLGTGVEEAYAMEHPEVLVALALCEPTSTGLPLANREIISLVRLPRSGSSGDKKEINPTAECIHTLNEFRYPIPDSSPLGTVGVSSEARFLLLWLAVSVIGKPLLFWDRTGELKHSGMRIDIEEIKESLIHVVKACQLKKVLVKHVLG</sequence>
<dbReference type="InParanoid" id="C5LAN2"/>